<dbReference type="Proteomes" id="UP000242381">
    <property type="component" value="Unassembled WGS sequence"/>
</dbReference>
<evidence type="ECO:0000313" key="2">
    <source>
        <dbReference type="Proteomes" id="UP000242381"/>
    </source>
</evidence>
<dbReference type="EMBL" id="KV921279">
    <property type="protein sequence ID" value="ORE21425.1"/>
    <property type="molecule type" value="Genomic_DNA"/>
</dbReference>
<accession>A0A1X0SAX2</accession>
<gene>
    <name evidence="1" type="ORF">BCV71DRAFT_276189</name>
</gene>
<sequence length="125" mass="14781">MQIVNKVDTNYGRQIDILDTDHQLIYFDFAGKSTYMAQLYKYENCFLQQLRKSIINLYAWREFTVNFSNAITLSHVYQAYMYALIEVSDYASTSFFGVSKRKVNPIDIYLSPRNQSKRTKRMADQ</sequence>
<dbReference type="AlphaFoldDB" id="A0A1X0SAX2"/>
<name>A0A1X0SAX2_RHIZD</name>
<organism evidence="1 2">
    <name type="scientific">Rhizopus microsporus</name>
    <dbReference type="NCBI Taxonomy" id="58291"/>
    <lineage>
        <taxon>Eukaryota</taxon>
        <taxon>Fungi</taxon>
        <taxon>Fungi incertae sedis</taxon>
        <taxon>Mucoromycota</taxon>
        <taxon>Mucoromycotina</taxon>
        <taxon>Mucoromycetes</taxon>
        <taxon>Mucorales</taxon>
        <taxon>Mucorineae</taxon>
        <taxon>Rhizopodaceae</taxon>
        <taxon>Rhizopus</taxon>
    </lineage>
</organism>
<reference evidence="1 2" key="1">
    <citation type="journal article" date="2016" name="Proc. Natl. Acad. Sci. U.S.A.">
        <title>Lipid metabolic changes in an early divergent fungus govern the establishment of a mutualistic symbiosis with endobacteria.</title>
        <authorList>
            <person name="Lastovetsky O.A."/>
            <person name="Gaspar M.L."/>
            <person name="Mondo S.J."/>
            <person name="LaButti K.M."/>
            <person name="Sandor L."/>
            <person name="Grigoriev I.V."/>
            <person name="Henry S.A."/>
            <person name="Pawlowska T.E."/>
        </authorList>
    </citation>
    <scope>NUCLEOTIDE SEQUENCE [LARGE SCALE GENOMIC DNA]</scope>
    <source>
        <strain evidence="1 2">ATCC 11559</strain>
    </source>
</reference>
<protein>
    <submittedName>
        <fullName evidence="1">Uncharacterized protein</fullName>
    </submittedName>
</protein>
<proteinExistence type="predicted"/>
<evidence type="ECO:0000313" key="1">
    <source>
        <dbReference type="EMBL" id="ORE21425.1"/>
    </source>
</evidence>